<accession>A0A644TQT3</accession>
<proteinExistence type="predicted"/>
<evidence type="ECO:0000313" key="2">
    <source>
        <dbReference type="EMBL" id="MPL69305.1"/>
    </source>
</evidence>
<sequence length="179" mass="20158">MPTTAINNTISVVITLQKMIMPKANSYRAPWIALLWSAMLPGLGHFYNKDYILGITLLLLEVGVNCMANLNQGIYYAFNGYFADACSVINYQWILFYPAIYAFSMWHAYNNAIDINANLEVVPPKQQRSRYTGAFIGFTLGLLFGTIWNYQLVIVVGLVEGVVGLVAGYYIEKYLTQNI</sequence>
<dbReference type="EMBL" id="VSSQ01000046">
    <property type="protein sequence ID" value="MPL69305.1"/>
    <property type="molecule type" value="Genomic_DNA"/>
</dbReference>
<dbReference type="AlphaFoldDB" id="A0A644TQT3"/>
<comment type="caution">
    <text evidence="2">The sequence shown here is derived from an EMBL/GenBank/DDBJ whole genome shotgun (WGS) entry which is preliminary data.</text>
</comment>
<feature type="transmembrane region" description="Helical" evidence="1">
    <location>
        <begin position="90"/>
        <end position="109"/>
    </location>
</feature>
<reference evidence="2" key="1">
    <citation type="submission" date="2019-08" db="EMBL/GenBank/DDBJ databases">
        <authorList>
            <person name="Kucharzyk K."/>
            <person name="Murdoch R.W."/>
            <person name="Higgins S."/>
            <person name="Loffler F."/>
        </authorList>
    </citation>
    <scope>NUCLEOTIDE SEQUENCE</scope>
</reference>
<keyword evidence="1" id="KW-1133">Transmembrane helix</keyword>
<keyword evidence="1" id="KW-0812">Transmembrane</keyword>
<evidence type="ECO:0008006" key="3">
    <source>
        <dbReference type="Google" id="ProtNLM"/>
    </source>
</evidence>
<gene>
    <name evidence="2" type="ORF">SDC9_15042</name>
</gene>
<name>A0A644TQT3_9ZZZZ</name>
<feature type="transmembrane region" description="Helical" evidence="1">
    <location>
        <begin position="154"/>
        <end position="171"/>
    </location>
</feature>
<keyword evidence="1" id="KW-0472">Membrane</keyword>
<evidence type="ECO:0000256" key="1">
    <source>
        <dbReference type="SAM" id="Phobius"/>
    </source>
</evidence>
<feature type="transmembrane region" description="Helical" evidence="1">
    <location>
        <begin position="51"/>
        <end position="70"/>
    </location>
</feature>
<organism evidence="2">
    <name type="scientific">bioreactor metagenome</name>
    <dbReference type="NCBI Taxonomy" id="1076179"/>
    <lineage>
        <taxon>unclassified sequences</taxon>
        <taxon>metagenomes</taxon>
        <taxon>ecological metagenomes</taxon>
    </lineage>
</organism>
<protein>
    <recommendedName>
        <fullName evidence="3">DUF5683 domain-containing protein</fullName>
    </recommendedName>
</protein>
<feature type="transmembrane region" description="Helical" evidence="1">
    <location>
        <begin position="27"/>
        <end position="44"/>
    </location>
</feature>
<feature type="transmembrane region" description="Helical" evidence="1">
    <location>
        <begin position="130"/>
        <end position="148"/>
    </location>
</feature>